<accession>A0ABU8ZM49</accession>
<evidence type="ECO:0000256" key="2">
    <source>
        <dbReference type="ARBA" id="ARBA00022763"/>
    </source>
</evidence>
<dbReference type="RefSeq" id="WP_340468824.1">
    <property type="nucleotide sequence ID" value="NZ_JBANBB010000001.1"/>
</dbReference>
<evidence type="ECO:0000256" key="8">
    <source>
        <dbReference type="ARBA" id="ARBA00023235"/>
    </source>
</evidence>
<evidence type="ECO:0000256" key="3">
    <source>
        <dbReference type="ARBA" id="ARBA00022801"/>
    </source>
</evidence>
<evidence type="ECO:0000256" key="6">
    <source>
        <dbReference type="ARBA" id="ARBA00023125"/>
    </source>
</evidence>
<evidence type="ECO:0000256" key="4">
    <source>
        <dbReference type="ARBA" id="ARBA00022806"/>
    </source>
</evidence>
<keyword evidence="7" id="KW-0234">DNA repair</keyword>
<proteinExistence type="predicted"/>
<keyword evidence="1" id="KW-0547">Nucleotide-binding</keyword>
<dbReference type="InterPro" id="IPR027417">
    <property type="entry name" value="P-loop_NTPase"/>
</dbReference>
<dbReference type="SMART" id="SM00382">
    <property type="entry name" value="AAA"/>
    <property type="match status" value="1"/>
</dbReference>
<dbReference type="InterPro" id="IPR051055">
    <property type="entry name" value="PIF1_helicase"/>
</dbReference>
<organism evidence="11 12">
    <name type="scientific">Bifidobacterium favimelis</name>
    <dbReference type="NCBI Taxonomy" id="3122979"/>
    <lineage>
        <taxon>Bacteria</taxon>
        <taxon>Bacillati</taxon>
        <taxon>Actinomycetota</taxon>
        <taxon>Actinomycetes</taxon>
        <taxon>Bifidobacteriales</taxon>
        <taxon>Bifidobacteriaceae</taxon>
        <taxon>Bifidobacterium</taxon>
    </lineage>
</organism>
<dbReference type="Proteomes" id="UP001373159">
    <property type="component" value="Unassembled WGS sequence"/>
</dbReference>
<comment type="caution">
    <text evidence="11">The sequence shown here is derived from an EMBL/GenBank/DDBJ whole genome shotgun (WGS) entry which is preliminary data.</text>
</comment>
<dbReference type="GO" id="GO:0004386">
    <property type="term" value="F:helicase activity"/>
    <property type="evidence" value="ECO:0007669"/>
    <property type="project" value="UniProtKB-KW"/>
</dbReference>
<dbReference type="Gene3D" id="3.40.50.300">
    <property type="entry name" value="P-loop containing nucleotide triphosphate hydrolases"/>
    <property type="match status" value="2"/>
</dbReference>
<keyword evidence="8" id="KW-0413">Isomerase</keyword>
<sequence length="469" mass="51524">MRQSEALTIMSAGANVFITGAPGAGKTYVLNRFIEDARRRGASVSVTASTGIAATHINGQTIHSWSGVGVSTYLTEGIVKRILSRRRRKLEAADILVIDEVSMMHAWLFDMVDRVCRLARRSPEPFGGLQVVLSGDFFQLPPVTRGGRANGMMEPPEEFLASREPYVRAGKDPDGFITESLVWEELEPVICYLTEQHRQDDGQLLTVLTDIREGDVTQEDHDVLASRVGKEPAQGQVAVHLFPVNRQADALNDQRLAQIGEPAHTYQATSTGEARLVERLKKNMLAPEELVLKTGAAVMALRNDQDHQYVNGSIGRVQGFTDQTKGGWPIVAFENGNTVTMKPAAWEMMDGDTVLAAVNQVPLRCAWAITIHKSQGMTLDRAVMDLRRTFAPGMGYVALSRVEDLDGLYLAGINERAFLVSPDAVVLDADLRADSKTACARLEEEGADSFTRRAVGQEPEDEFAQDQLF</sequence>
<dbReference type="EMBL" id="JBANBB010000001">
    <property type="protein sequence ID" value="MEK0306308.1"/>
    <property type="molecule type" value="Genomic_DNA"/>
</dbReference>
<dbReference type="InterPro" id="IPR003593">
    <property type="entry name" value="AAA+_ATPase"/>
</dbReference>
<keyword evidence="2" id="KW-0227">DNA damage</keyword>
<dbReference type="Gene3D" id="2.30.30.940">
    <property type="match status" value="1"/>
</dbReference>
<keyword evidence="4 11" id="KW-0347">Helicase</keyword>
<dbReference type="Pfam" id="PF21530">
    <property type="entry name" value="Pif1_2B_dom"/>
    <property type="match status" value="1"/>
</dbReference>
<evidence type="ECO:0000313" key="11">
    <source>
        <dbReference type="EMBL" id="MEK0306308.1"/>
    </source>
</evidence>
<dbReference type="PANTHER" id="PTHR47642:SF5">
    <property type="entry name" value="ATP-DEPENDENT DNA HELICASE"/>
    <property type="match status" value="1"/>
</dbReference>
<evidence type="ECO:0000256" key="7">
    <source>
        <dbReference type="ARBA" id="ARBA00023204"/>
    </source>
</evidence>
<protein>
    <submittedName>
        <fullName evidence="11">PIF1 family DEAD/DEAH box helicase</fullName>
    </submittedName>
</protein>
<evidence type="ECO:0000313" key="12">
    <source>
        <dbReference type="Proteomes" id="UP001373159"/>
    </source>
</evidence>
<dbReference type="PANTHER" id="PTHR47642">
    <property type="entry name" value="ATP-DEPENDENT DNA HELICASE"/>
    <property type="match status" value="1"/>
</dbReference>
<keyword evidence="3" id="KW-0378">Hydrolase</keyword>
<dbReference type="SUPFAM" id="SSF52540">
    <property type="entry name" value="P-loop containing nucleoside triphosphate hydrolases"/>
    <property type="match status" value="2"/>
</dbReference>
<name>A0ABU8ZM49_9BIFI</name>
<feature type="compositionally biased region" description="Acidic residues" evidence="9">
    <location>
        <begin position="458"/>
        <end position="469"/>
    </location>
</feature>
<evidence type="ECO:0000256" key="1">
    <source>
        <dbReference type="ARBA" id="ARBA00022741"/>
    </source>
</evidence>
<feature type="region of interest" description="Disordered" evidence="9">
    <location>
        <begin position="449"/>
        <end position="469"/>
    </location>
</feature>
<evidence type="ECO:0000259" key="10">
    <source>
        <dbReference type="SMART" id="SM00382"/>
    </source>
</evidence>
<evidence type="ECO:0000256" key="9">
    <source>
        <dbReference type="SAM" id="MobiDB-lite"/>
    </source>
</evidence>
<dbReference type="CDD" id="cd18037">
    <property type="entry name" value="DEXSc_Pif1_like"/>
    <property type="match status" value="1"/>
</dbReference>
<dbReference type="InterPro" id="IPR010285">
    <property type="entry name" value="DNA_helicase_pif1-like_DEAD"/>
</dbReference>
<evidence type="ECO:0000256" key="5">
    <source>
        <dbReference type="ARBA" id="ARBA00022840"/>
    </source>
</evidence>
<keyword evidence="6" id="KW-0238">DNA-binding</keyword>
<dbReference type="Pfam" id="PF05970">
    <property type="entry name" value="PIF1"/>
    <property type="match status" value="1"/>
</dbReference>
<feature type="domain" description="AAA+ ATPase" evidence="10">
    <location>
        <begin position="12"/>
        <end position="159"/>
    </location>
</feature>
<dbReference type="InterPro" id="IPR049163">
    <property type="entry name" value="Pif1-like_2B_dom"/>
</dbReference>
<dbReference type="CDD" id="cd18809">
    <property type="entry name" value="SF1_C_RecD"/>
    <property type="match status" value="1"/>
</dbReference>
<keyword evidence="5" id="KW-0067">ATP-binding</keyword>
<reference evidence="11 12" key="1">
    <citation type="submission" date="2024-02" db="EMBL/GenBank/DDBJ databases">
        <title>Bifidobacterium honeyensis sp. nov., isolated from the comb honey.</title>
        <authorList>
            <person name="Liu W."/>
            <person name="Li Y."/>
        </authorList>
    </citation>
    <scope>NUCLEOTIDE SEQUENCE [LARGE SCALE GENOMIC DNA]</scope>
    <source>
        <strain evidence="11 12">IMAU50988</strain>
    </source>
</reference>
<gene>
    <name evidence="11" type="ORF">V8P97_02330</name>
</gene>
<keyword evidence="12" id="KW-1185">Reference proteome</keyword>